<dbReference type="Pfam" id="PF00196">
    <property type="entry name" value="GerE"/>
    <property type="match status" value="1"/>
</dbReference>
<evidence type="ECO:0000259" key="4">
    <source>
        <dbReference type="PROSITE" id="PS50110"/>
    </source>
</evidence>
<sequence>MFCPPPHLIFFKLVVIPLDTMITVALVDDHTLFRKAFTFFIKSACRINVCMEAVNGDDLLTQLQSSDVHPTVILSDIMMPVMDGRELTLTIKKLYPHIKVIALSSLHHEDTVIDMFRCGVKGFITKNVEPDDLIKALHTVINNQYFLFDGENENIFSSYNNFQKNKTEHSLTEKQIQFLQLCATDLTYKAIAEKLDISPRTVDAHRDHLFEKLNIKSRTGLALYAMQNGYVEL</sequence>
<dbReference type="CDD" id="cd17535">
    <property type="entry name" value="REC_NarL-like"/>
    <property type="match status" value="1"/>
</dbReference>
<keyword evidence="1" id="KW-0597">Phosphoprotein</keyword>
<dbReference type="AlphaFoldDB" id="A0A1J5SUC2"/>
<dbReference type="PROSITE" id="PS00622">
    <property type="entry name" value="HTH_LUXR_1"/>
    <property type="match status" value="1"/>
</dbReference>
<accession>A0A1J5SUC2</accession>
<evidence type="ECO:0000256" key="1">
    <source>
        <dbReference type="ARBA" id="ARBA00022553"/>
    </source>
</evidence>
<dbReference type="InterPro" id="IPR058245">
    <property type="entry name" value="NreC/VraR/RcsB-like_REC"/>
</dbReference>
<dbReference type="GO" id="GO:0003677">
    <property type="term" value="F:DNA binding"/>
    <property type="evidence" value="ECO:0007669"/>
    <property type="project" value="UniProtKB-KW"/>
</dbReference>
<dbReference type="GO" id="GO:0000160">
    <property type="term" value="P:phosphorelay signal transduction system"/>
    <property type="evidence" value="ECO:0007669"/>
    <property type="project" value="InterPro"/>
</dbReference>
<dbReference type="PROSITE" id="PS50043">
    <property type="entry name" value="HTH_LUXR_2"/>
    <property type="match status" value="1"/>
</dbReference>
<keyword evidence="2" id="KW-0238">DNA-binding</keyword>
<dbReference type="Pfam" id="PF00072">
    <property type="entry name" value="Response_reg"/>
    <property type="match status" value="1"/>
</dbReference>
<comment type="caution">
    <text evidence="5">The sequence shown here is derived from an EMBL/GenBank/DDBJ whole genome shotgun (WGS) entry which is preliminary data.</text>
</comment>
<dbReference type="GO" id="GO:0006355">
    <property type="term" value="P:regulation of DNA-templated transcription"/>
    <property type="evidence" value="ECO:0007669"/>
    <property type="project" value="InterPro"/>
</dbReference>
<dbReference type="PRINTS" id="PR00038">
    <property type="entry name" value="HTHLUXR"/>
</dbReference>
<name>A0A1J5SUC2_9ZZZZ</name>
<evidence type="ECO:0000313" key="5">
    <source>
        <dbReference type="EMBL" id="OIR12071.1"/>
    </source>
</evidence>
<dbReference type="InterPro" id="IPR001789">
    <property type="entry name" value="Sig_transdc_resp-reg_receiver"/>
</dbReference>
<dbReference type="InterPro" id="IPR000792">
    <property type="entry name" value="Tscrpt_reg_LuxR_C"/>
</dbReference>
<dbReference type="Gene3D" id="1.10.10.10">
    <property type="entry name" value="Winged helix-like DNA-binding domain superfamily/Winged helix DNA-binding domain"/>
    <property type="match status" value="1"/>
</dbReference>
<dbReference type="InterPro" id="IPR016032">
    <property type="entry name" value="Sig_transdc_resp-reg_C-effctor"/>
</dbReference>
<organism evidence="5">
    <name type="scientific">mine drainage metagenome</name>
    <dbReference type="NCBI Taxonomy" id="410659"/>
    <lineage>
        <taxon>unclassified sequences</taxon>
        <taxon>metagenomes</taxon>
        <taxon>ecological metagenomes</taxon>
    </lineage>
</organism>
<dbReference type="InterPro" id="IPR011006">
    <property type="entry name" value="CheY-like_superfamily"/>
</dbReference>
<dbReference type="PANTHER" id="PTHR43214">
    <property type="entry name" value="TWO-COMPONENT RESPONSE REGULATOR"/>
    <property type="match status" value="1"/>
</dbReference>
<dbReference type="Gene3D" id="3.40.50.2300">
    <property type="match status" value="1"/>
</dbReference>
<feature type="domain" description="HTH luxR-type" evidence="3">
    <location>
        <begin position="164"/>
        <end position="229"/>
    </location>
</feature>
<dbReference type="SUPFAM" id="SSF46894">
    <property type="entry name" value="C-terminal effector domain of the bipartite response regulators"/>
    <property type="match status" value="1"/>
</dbReference>
<reference evidence="5" key="1">
    <citation type="submission" date="2016-10" db="EMBL/GenBank/DDBJ databases">
        <title>Sequence of Gallionella enrichment culture.</title>
        <authorList>
            <person name="Poehlein A."/>
            <person name="Muehling M."/>
            <person name="Daniel R."/>
        </authorList>
    </citation>
    <scope>NUCLEOTIDE SEQUENCE</scope>
</reference>
<proteinExistence type="predicted"/>
<evidence type="ECO:0000256" key="2">
    <source>
        <dbReference type="ARBA" id="ARBA00023125"/>
    </source>
</evidence>
<evidence type="ECO:0000259" key="3">
    <source>
        <dbReference type="PROSITE" id="PS50043"/>
    </source>
</evidence>
<dbReference type="InterPro" id="IPR036388">
    <property type="entry name" value="WH-like_DNA-bd_sf"/>
</dbReference>
<gene>
    <name evidence="5" type="primary">degU_8</name>
    <name evidence="5" type="ORF">GALL_63220</name>
</gene>
<dbReference type="CDD" id="cd06170">
    <property type="entry name" value="LuxR_C_like"/>
    <property type="match status" value="1"/>
</dbReference>
<dbReference type="InterPro" id="IPR039420">
    <property type="entry name" value="WalR-like"/>
</dbReference>
<dbReference type="SUPFAM" id="SSF52172">
    <property type="entry name" value="CheY-like"/>
    <property type="match status" value="1"/>
</dbReference>
<dbReference type="PROSITE" id="PS50110">
    <property type="entry name" value="RESPONSE_REGULATORY"/>
    <property type="match status" value="1"/>
</dbReference>
<dbReference type="SMART" id="SM00448">
    <property type="entry name" value="REC"/>
    <property type="match status" value="1"/>
</dbReference>
<dbReference type="PANTHER" id="PTHR43214:SF43">
    <property type="entry name" value="TWO-COMPONENT RESPONSE REGULATOR"/>
    <property type="match status" value="1"/>
</dbReference>
<dbReference type="SMART" id="SM00421">
    <property type="entry name" value="HTH_LUXR"/>
    <property type="match status" value="1"/>
</dbReference>
<dbReference type="EMBL" id="MLJW01000018">
    <property type="protein sequence ID" value="OIR12071.1"/>
    <property type="molecule type" value="Genomic_DNA"/>
</dbReference>
<protein>
    <submittedName>
        <fullName evidence="5">Transcriptional regulatory protein DegU</fullName>
    </submittedName>
</protein>
<feature type="domain" description="Response regulatory" evidence="4">
    <location>
        <begin position="23"/>
        <end position="141"/>
    </location>
</feature>